<reference evidence="2" key="1">
    <citation type="journal article" date="2019" name="Int. J. Syst. Evol. Microbiol.">
        <title>The Global Catalogue of Microorganisms (GCM) 10K type strain sequencing project: providing services to taxonomists for standard genome sequencing and annotation.</title>
        <authorList>
            <consortium name="The Broad Institute Genomics Platform"/>
            <consortium name="The Broad Institute Genome Sequencing Center for Infectious Disease"/>
            <person name="Wu L."/>
            <person name="Ma J."/>
        </authorList>
    </citation>
    <scope>NUCLEOTIDE SEQUENCE [LARGE SCALE GENOMIC DNA]</scope>
    <source>
        <strain evidence="2">KCTC 23298</strain>
    </source>
</reference>
<organism evidence="1 2">
    <name type="scientific">Gemmobacter nanjingensis</name>
    <dbReference type="NCBI Taxonomy" id="488454"/>
    <lineage>
        <taxon>Bacteria</taxon>
        <taxon>Pseudomonadati</taxon>
        <taxon>Pseudomonadota</taxon>
        <taxon>Alphaproteobacteria</taxon>
        <taxon>Rhodobacterales</taxon>
        <taxon>Paracoccaceae</taxon>
        <taxon>Gemmobacter</taxon>
    </lineage>
</organism>
<name>A0ABQ3FTP1_9RHOB</name>
<accession>A0ABQ3FTP1</accession>
<dbReference type="Proteomes" id="UP000658305">
    <property type="component" value="Unassembled WGS sequence"/>
</dbReference>
<protein>
    <submittedName>
        <fullName evidence="1">Uncharacterized protein</fullName>
    </submittedName>
</protein>
<keyword evidence="2" id="KW-1185">Reference proteome</keyword>
<sequence>MSIIDRVLDSPNPFPQGLYWTGLKGSPVHPAVGAMLEKARKTGVQAEYVEVETFDAFMSRLWRQLDGKPIDLDMKVRRAQVADVAIPLPLVGNAKPLIRLNGLPVRLPQRCFKLEFKRPQEWADLREATKDHRSTVIVTKGEHICCWGRADDIRACFGTSLTGMVEIDLPDDFHAADNLHLKAFFEEGLITALTKDKPLLPRMKPSAGYIIVDPHAVEVGPLAPLQRVVGKTAGLIPGLLSPVDHEHPVAQKVQWAEALRVSLDCKDARTWLLLEPDIWIWPTHARTVATQFLDKRKEQRYNGTHNLLLNAWTEIVLATNARNAELALRPFDDGSEAETPTFHIGSRTAFSRRTTA</sequence>
<proteinExistence type="predicted"/>
<gene>
    <name evidence="1" type="ORF">GCM10007291_49830</name>
</gene>
<comment type="caution">
    <text evidence="1">The sequence shown here is derived from an EMBL/GenBank/DDBJ whole genome shotgun (WGS) entry which is preliminary data.</text>
</comment>
<evidence type="ECO:0000313" key="1">
    <source>
        <dbReference type="EMBL" id="GHC41963.1"/>
    </source>
</evidence>
<dbReference type="RefSeq" id="WP_229825935.1">
    <property type="nucleotide sequence ID" value="NZ_BMYI01000048.1"/>
</dbReference>
<evidence type="ECO:0000313" key="2">
    <source>
        <dbReference type="Proteomes" id="UP000658305"/>
    </source>
</evidence>
<dbReference type="EMBL" id="BMYI01000048">
    <property type="protein sequence ID" value="GHC41963.1"/>
    <property type="molecule type" value="Genomic_DNA"/>
</dbReference>